<accession>A0A430FFL0</accession>
<protein>
    <recommendedName>
        <fullName evidence="3">Abortive phage infection protein</fullName>
    </recommendedName>
</protein>
<gene>
    <name evidence="1" type="ORF">D2E24_1864</name>
</gene>
<comment type="caution">
    <text evidence="1">The sequence shown here is derived from an EMBL/GenBank/DDBJ whole genome shotgun (WGS) entry which is preliminary data.</text>
</comment>
<dbReference type="OrthoDB" id="9810135at2"/>
<sequence length="480" mass="52912">MEQYVAGNVADQGIVIRFEKSVKQSIGGVTKIVGLVKAKYLISVIDRLNLQANPRNSKTGSVTKAIQRSIEDDPTLFPFKTKGLLLAASDYEELNRDRVRVIFKDLTTEGILDGGHNTLAIGLLILERAMGFARSEGLSSAKIPSGSKTWNDFKQLWEENRDIIQRYQESLRKDETVDPSSESQGEDLSFYVPVELLVPSDPSDPICVEDFSNNLLEICVARNNNAELNASAKANQKGYFDALAETLDSIDPAVGARVEWKTNDGGDVKVQDIVALTWIVLRHLCPVADSDGKNVEAPAAVKLYAGKGACLTTFERFMSSKDVTSQDHGSYRHGLRNEDVLKAFKMAAQIPSLYDRICKEFPACYNQAGGSYGRITAVKNLNSRVSNKVTPFHGESIDQVSPDGFITPLVYGLTVLVDPDKLEWRVDPAAFLDQWFPTIVEQYKGVLQMGNFDPQKVGKAAISYSTVENAFKLALMNVLA</sequence>
<reference evidence="1 2" key="1">
    <citation type="submission" date="2018-09" db="EMBL/GenBank/DDBJ databases">
        <title>Characterization of the phylogenetic diversity of five novel species belonging to the genus Bifidobacterium.</title>
        <authorList>
            <person name="Lugli G.A."/>
            <person name="Duranti S."/>
            <person name="Milani C."/>
        </authorList>
    </citation>
    <scope>NUCLEOTIDE SEQUENCE [LARGE SCALE GENOMIC DNA]</scope>
    <source>
        <strain evidence="1 2">2033B</strain>
    </source>
</reference>
<evidence type="ECO:0000313" key="1">
    <source>
        <dbReference type="EMBL" id="RSX51674.1"/>
    </source>
</evidence>
<name>A0A430FFL0_9BIFI</name>
<dbReference type="Proteomes" id="UP000287470">
    <property type="component" value="Unassembled WGS sequence"/>
</dbReference>
<dbReference type="RefSeq" id="WP_125969112.1">
    <property type="nucleotide sequence ID" value="NZ_QXGK01000026.1"/>
</dbReference>
<proteinExistence type="predicted"/>
<dbReference type="EMBL" id="QXGK01000026">
    <property type="protein sequence ID" value="RSX51674.1"/>
    <property type="molecule type" value="Genomic_DNA"/>
</dbReference>
<dbReference type="AlphaFoldDB" id="A0A430FFL0"/>
<keyword evidence="2" id="KW-1185">Reference proteome</keyword>
<evidence type="ECO:0008006" key="3">
    <source>
        <dbReference type="Google" id="ProtNLM"/>
    </source>
</evidence>
<evidence type="ECO:0000313" key="2">
    <source>
        <dbReference type="Proteomes" id="UP000287470"/>
    </source>
</evidence>
<organism evidence="1 2">
    <name type="scientific">Bifidobacterium samirii</name>
    <dbReference type="NCBI Taxonomy" id="2306974"/>
    <lineage>
        <taxon>Bacteria</taxon>
        <taxon>Bacillati</taxon>
        <taxon>Actinomycetota</taxon>
        <taxon>Actinomycetes</taxon>
        <taxon>Bifidobacteriales</taxon>
        <taxon>Bifidobacteriaceae</taxon>
        <taxon>Bifidobacterium</taxon>
    </lineage>
</organism>